<proteinExistence type="predicted"/>
<gene>
    <name evidence="1" type="ORF">OHB29_35690</name>
</gene>
<sequence>MQKVFRTDDPSDDKPTTNCLEAYEMWPMSVPEAPGRFGGAHDCDWPRETSPIMHGI</sequence>
<reference evidence="1 2" key="1">
    <citation type="submission" date="2022-10" db="EMBL/GenBank/DDBJ databases">
        <title>The complete genomes of actinobacterial strains from the NBC collection.</title>
        <authorList>
            <person name="Joergensen T.S."/>
            <person name="Alvarez Arevalo M."/>
            <person name="Sterndorff E.B."/>
            <person name="Faurdal D."/>
            <person name="Vuksanovic O."/>
            <person name="Mourched A.-S."/>
            <person name="Charusanti P."/>
            <person name="Shaw S."/>
            <person name="Blin K."/>
            <person name="Weber T."/>
        </authorList>
    </citation>
    <scope>NUCLEOTIDE SEQUENCE [LARGE SCALE GENOMIC DNA]</scope>
    <source>
        <strain evidence="1 2">NBC_00456</strain>
    </source>
</reference>
<dbReference type="RefSeq" id="WP_328345222.1">
    <property type="nucleotide sequence ID" value="NZ_CP107906.1"/>
</dbReference>
<protein>
    <submittedName>
        <fullName evidence="1">Uncharacterized protein</fullName>
    </submittedName>
</protein>
<evidence type="ECO:0000313" key="2">
    <source>
        <dbReference type="Proteomes" id="UP001341259"/>
    </source>
</evidence>
<dbReference type="EMBL" id="CP107906">
    <property type="protein sequence ID" value="WUG97908.1"/>
    <property type="molecule type" value="Genomic_DNA"/>
</dbReference>
<accession>A0ABZ1P1J0</accession>
<evidence type="ECO:0000313" key="1">
    <source>
        <dbReference type="EMBL" id="WUG97908.1"/>
    </source>
</evidence>
<name>A0ABZ1P1J0_STRVL</name>
<keyword evidence="2" id="KW-1185">Reference proteome</keyword>
<dbReference type="Proteomes" id="UP001341259">
    <property type="component" value="Chromosome"/>
</dbReference>
<organism evidence="1 2">
    <name type="scientific">Streptomyces violaceus</name>
    <name type="common">Streptomyces venezuelae</name>
    <dbReference type="NCBI Taxonomy" id="1936"/>
    <lineage>
        <taxon>Bacteria</taxon>
        <taxon>Bacillati</taxon>
        <taxon>Actinomycetota</taxon>
        <taxon>Actinomycetes</taxon>
        <taxon>Kitasatosporales</taxon>
        <taxon>Streptomycetaceae</taxon>
        <taxon>Streptomyces</taxon>
    </lineage>
</organism>